<proteinExistence type="inferred from homology"/>
<dbReference type="NCBIfam" id="TIGR03298">
    <property type="entry name" value="argP"/>
    <property type="match status" value="1"/>
</dbReference>
<feature type="domain" description="HTH lysR-type" evidence="5">
    <location>
        <begin position="2"/>
        <end position="58"/>
    </location>
</feature>
<name>A0A931N0E0_9HYPH</name>
<reference evidence="6" key="1">
    <citation type="submission" date="2020-12" db="EMBL/GenBank/DDBJ databases">
        <title>Methylobrevis albus sp. nov., isolated from fresh water lack sediment.</title>
        <authorList>
            <person name="Zou Q."/>
        </authorList>
    </citation>
    <scope>NUCLEOTIDE SEQUENCE</scope>
    <source>
        <strain evidence="6">L22</strain>
    </source>
</reference>
<evidence type="ECO:0000256" key="3">
    <source>
        <dbReference type="ARBA" id="ARBA00023125"/>
    </source>
</evidence>
<evidence type="ECO:0000256" key="2">
    <source>
        <dbReference type="ARBA" id="ARBA00023015"/>
    </source>
</evidence>
<evidence type="ECO:0000313" key="7">
    <source>
        <dbReference type="Proteomes" id="UP000631694"/>
    </source>
</evidence>
<sequence>MIDYPALAAVAAVVTEGSFERAAGALGITPSAISQRIRGLEERLGAILIVRGQPCRPTALGRSLVAHFDKVRLMEAELAPVLGSRVPRGDGALTIKIAVNADSLATWFPAAAAAFGRDAAVSLDLTLDDEAHTADRLRAGEVLAAVTASPGPVQGCRTHPLGALRYAACVSPAFVARYFPDGVDAAALGLAPQLRFDRRDRLQARWAADSFGLEPAGPIHWVPSTQAFLDLALAGLAWGMQPLVLAERHIAAGRLVDLAPGRRLDVDLYWTVARLPVASLRSLTAAVRAAAKRSLG</sequence>
<dbReference type="InterPro" id="IPR036390">
    <property type="entry name" value="WH_DNA-bd_sf"/>
</dbReference>
<dbReference type="InterPro" id="IPR000847">
    <property type="entry name" value="LysR_HTH_N"/>
</dbReference>
<dbReference type="InterPro" id="IPR050176">
    <property type="entry name" value="LTTR"/>
</dbReference>
<dbReference type="GO" id="GO:0003700">
    <property type="term" value="F:DNA-binding transcription factor activity"/>
    <property type="evidence" value="ECO:0007669"/>
    <property type="project" value="InterPro"/>
</dbReference>
<comment type="similarity">
    <text evidence="1">Belongs to the LysR transcriptional regulatory family.</text>
</comment>
<dbReference type="Proteomes" id="UP000631694">
    <property type="component" value="Unassembled WGS sequence"/>
</dbReference>
<gene>
    <name evidence="6" type="ORF">I5731_14720</name>
</gene>
<dbReference type="RefSeq" id="WP_197312149.1">
    <property type="nucleotide sequence ID" value="NZ_JADZLT010000052.1"/>
</dbReference>
<dbReference type="NCBIfam" id="NF009888">
    <property type="entry name" value="PRK13348.1"/>
    <property type="match status" value="1"/>
</dbReference>
<accession>A0A931N0E0</accession>
<dbReference type="SUPFAM" id="SSF46785">
    <property type="entry name" value="Winged helix' DNA-binding domain"/>
    <property type="match status" value="1"/>
</dbReference>
<dbReference type="AlphaFoldDB" id="A0A931N0E0"/>
<dbReference type="Gene3D" id="1.10.10.10">
    <property type="entry name" value="Winged helix-like DNA-binding domain superfamily/Winged helix DNA-binding domain"/>
    <property type="match status" value="1"/>
</dbReference>
<evidence type="ECO:0000256" key="4">
    <source>
        <dbReference type="ARBA" id="ARBA00023163"/>
    </source>
</evidence>
<dbReference type="Gene3D" id="3.40.190.290">
    <property type="match status" value="1"/>
</dbReference>
<dbReference type="PROSITE" id="PS50931">
    <property type="entry name" value="HTH_LYSR"/>
    <property type="match status" value="1"/>
</dbReference>
<dbReference type="InterPro" id="IPR017685">
    <property type="entry name" value="ArgP"/>
</dbReference>
<comment type="caution">
    <text evidence="6">The sequence shown here is derived from an EMBL/GenBank/DDBJ whole genome shotgun (WGS) entry which is preliminary data.</text>
</comment>
<organism evidence="6 7">
    <name type="scientific">Methylobrevis albus</name>
    <dbReference type="NCBI Taxonomy" id="2793297"/>
    <lineage>
        <taxon>Bacteria</taxon>
        <taxon>Pseudomonadati</taxon>
        <taxon>Pseudomonadota</taxon>
        <taxon>Alphaproteobacteria</taxon>
        <taxon>Hyphomicrobiales</taxon>
        <taxon>Pleomorphomonadaceae</taxon>
        <taxon>Methylobrevis</taxon>
    </lineage>
</organism>
<evidence type="ECO:0000256" key="1">
    <source>
        <dbReference type="ARBA" id="ARBA00009437"/>
    </source>
</evidence>
<dbReference type="InterPro" id="IPR005119">
    <property type="entry name" value="LysR_subst-bd"/>
</dbReference>
<protein>
    <submittedName>
        <fullName evidence="6">LysR family transcriptional regulator ArgP</fullName>
    </submittedName>
</protein>
<dbReference type="GO" id="GO:0003677">
    <property type="term" value="F:DNA binding"/>
    <property type="evidence" value="ECO:0007669"/>
    <property type="project" value="UniProtKB-KW"/>
</dbReference>
<dbReference type="Pfam" id="PF03466">
    <property type="entry name" value="LysR_substrate"/>
    <property type="match status" value="1"/>
</dbReference>
<evidence type="ECO:0000259" key="5">
    <source>
        <dbReference type="PROSITE" id="PS50931"/>
    </source>
</evidence>
<dbReference type="SUPFAM" id="SSF53850">
    <property type="entry name" value="Periplasmic binding protein-like II"/>
    <property type="match status" value="1"/>
</dbReference>
<dbReference type="NCBIfam" id="NF002964">
    <property type="entry name" value="PRK03635.1"/>
    <property type="match status" value="1"/>
</dbReference>
<keyword evidence="7" id="KW-1185">Reference proteome</keyword>
<keyword evidence="4" id="KW-0804">Transcription</keyword>
<evidence type="ECO:0000313" key="6">
    <source>
        <dbReference type="EMBL" id="MBH0239079.1"/>
    </source>
</evidence>
<dbReference type="PANTHER" id="PTHR30579:SF2">
    <property type="entry name" value="HTH-TYPE TRANSCRIPTIONAL REGULATOR ARGP"/>
    <property type="match status" value="1"/>
</dbReference>
<dbReference type="EMBL" id="JADZLT010000052">
    <property type="protein sequence ID" value="MBH0239079.1"/>
    <property type="molecule type" value="Genomic_DNA"/>
</dbReference>
<keyword evidence="2" id="KW-0805">Transcription regulation</keyword>
<dbReference type="PANTHER" id="PTHR30579">
    <property type="entry name" value="TRANSCRIPTIONAL REGULATOR"/>
    <property type="match status" value="1"/>
</dbReference>
<dbReference type="Pfam" id="PF00126">
    <property type="entry name" value="HTH_1"/>
    <property type="match status" value="1"/>
</dbReference>
<dbReference type="InterPro" id="IPR036388">
    <property type="entry name" value="WH-like_DNA-bd_sf"/>
</dbReference>
<keyword evidence="3" id="KW-0238">DNA-binding</keyword>